<feature type="transmembrane region" description="Helical" evidence="1">
    <location>
        <begin position="39"/>
        <end position="57"/>
    </location>
</feature>
<keyword evidence="1" id="KW-0472">Membrane</keyword>
<dbReference type="EMBL" id="JAERQG010000002">
    <property type="protein sequence ID" value="MBL0765773.1"/>
    <property type="molecule type" value="Genomic_DNA"/>
</dbReference>
<feature type="transmembrane region" description="Helical" evidence="1">
    <location>
        <begin position="6"/>
        <end position="27"/>
    </location>
</feature>
<dbReference type="AlphaFoldDB" id="A0A937AGF1"/>
<feature type="transmembrane region" description="Helical" evidence="1">
    <location>
        <begin position="96"/>
        <end position="114"/>
    </location>
</feature>
<reference evidence="2" key="1">
    <citation type="submission" date="2021-01" db="EMBL/GenBank/DDBJ databases">
        <title>Marivirga sp. nov., isolated from intertidal surface sediments.</title>
        <authorList>
            <person name="Zhang M."/>
        </authorList>
    </citation>
    <scope>NUCLEOTIDE SEQUENCE</scope>
    <source>
        <strain evidence="2">SM1354</strain>
    </source>
</reference>
<accession>A0A937AGF1</accession>
<gene>
    <name evidence="2" type="ORF">JKP34_10965</name>
</gene>
<comment type="caution">
    <text evidence="2">The sequence shown here is derived from an EMBL/GenBank/DDBJ whole genome shotgun (WGS) entry which is preliminary data.</text>
</comment>
<sequence>MEKALLLTHAFAGFITLITGIAAMLSPKKLNVHKPAGNIFYYAMWYVVISAFVLCYLKSNVFLFLVGTLTFYTNVTGLQSLKLYKSKSPKVNFKHWLPWIVTMLFLIACQYLVISKYGFKWEGAFVVINVFTIILFVNLLQDLGFLLGKKQDKKGFLVAHVGKMGGTFIAAITAALVQNVDTNPMWIAWLAPTALVSPILAYNSARIRKGTFWRKKASTLKV</sequence>
<keyword evidence="3" id="KW-1185">Reference proteome</keyword>
<organism evidence="2 3">
    <name type="scientific">Marivirga atlantica</name>
    <dbReference type="NCBI Taxonomy" id="1548457"/>
    <lineage>
        <taxon>Bacteria</taxon>
        <taxon>Pseudomonadati</taxon>
        <taxon>Bacteroidota</taxon>
        <taxon>Cytophagia</taxon>
        <taxon>Cytophagales</taxon>
        <taxon>Marivirgaceae</taxon>
        <taxon>Marivirga</taxon>
    </lineage>
</organism>
<dbReference type="RefSeq" id="WP_201921030.1">
    <property type="nucleotide sequence ID" value="NZ_JAERQG010000002.1"/>
</dbReference>
<dbReference type="Proteomes" id="UP000642920">
    <property type="component" value="Unassembled WGS sequence"/>
</dbReference>
<feature type="transmembrane region" description="Helical" evidence="1">
    <location>
        <begin position="126"/>
        <end position="148"/>
    </location>
</feature>
<feature type="transmembrane region" description="Helical" evidence="1">
    <location>
        <begin position="155"/>
        <end position="180"/>
    </location>
</feature>
<proteinExistence type="predicted"/>
<evidence type="ECO:0000313" key="3">
    <source>
        <dbReference type="Proteomes" id="UP000642920"/>
    </source>
</evidence>
<keyword evidence="1" id="KW-1133">Transmembrane helix</keyword>
<feature type="transmembrane region" description="Helical" evidence="1">
    <location>
        <begin position="186"/>
        <end position="205"/>
    </location>
</feature>
<evidence type="ECO:0000256" key="1">
    <source>
        <dbReference type="SAM" id="Phobius"/>
    </source>
</evidence>
<name>A0A937AGF1_9BACT</name>
<evidence type="ECO:0000313" key="2">
    <source>
        <dbReference type="EMBL" id="MBL0765773.1"/>
    </source>
</evidence>
<evidence type="ECO:0008006" key="4">
    <source>
        <dbReference type="Google" id="ProtNLM"/>
    </source>
</evidence>
<keyword evidence="1" id="KW-0812">Transmembrane</keyword>
<protein>
    <recommendedName>
        <fullName evidence="4">DUF2306 domain-containing protein</fullName>
    </recommendedName>
</protein>